<accession>A0A558RB57</accession>
<keyword evidence="4" id="KW-0964">Secreted</keyword>
<dbReference type="PANTHER" id="PTHR21248">
    <property type="entry name" value="CARDIOLIPIN SYNTHASE"/>
    <property type="match status" value="1"/>
</dbReference>
<dbReference type="Proteomes" id="UP000318681">
    <property type="component" value="Unassembled WGS sequence"/>
</dbReference>
<gene>
    <name evidence="8" type="ORF">FOY91_03485</name>
</gene>
<feature type="domain" description="PLD phosphodiesterase" evidence="7">
    <location>
        <begin position="424"/>
        <end position="451"/>
    </location>
</feature>
<dbReference type="Pfam" id="PF13091">
    <property type="entry name" value="PLDc_2"/>
    <property type="match status" value="2"/>
</dbReference>
<keyword evidence="9" id="KW-1185">Reference proteome</keyword>
<dbReference type="InterPro" id="IPR001736">
    <property type="entry name" value="PLipase_D/transphosphatidylase"/>
</dbReference>
<evidence type="ECO:0000313" key="9">
    <source>
        <dbReference type="Proteomes" id="UP000318681"/>
    </source>
</evidence>
<name>A0A558RB57_9SPHN</name>
<evidence type="ECO:0000313" key="8">
    <source>
        <dbReference type="EMBL" id="TVV76606.1"/>
    </source>
</evidence>
<dbReference type="SMART" id="SM00155">
    <property type="entry name" value="PLDc"/>
    <property type="match status" value="2"/>
</dbReference>
<evidence type="ECO:0000256" key="3">
    <source>
        <dbReference type="ARBA" id="ARBA00018392"/>
    </source>
</evidence>
<comment type="caution">
    <text evidence="8">The sequence shown here is derived from an EMBL/GenBank/DDBJ whole genome shotgun (WGS) entry which is preliminary data.</text>
</comment>
<dbReference type="GO" id="GO:0030572">
    <property type="term" value="F:phosphatidyltransferase activity"/>
    <property type="evidence" value="ECO:0007669"/>
    <property type="project" value="UniProtKB-ARBA"/>
</dbReference>
<proteinExistence type="predicted"/>
<evidence type="ECO:0000256" key="2">
    <source>
        <dbReference type="ARBA" id="ARBA00004613"/>
    </source>
</evidence>
<dbReference type="GO" id="GO:0005576">
    <property type="term" value="C:extracellular region"/>
    <property type="evidence" value="ECO:0007669"/>
    <property type="project" value="UniProtKB-SubCell"/>
</dbReference>
<evidence type="ECO:0000256" key="6">
    <source>
        <dbReference type="SAM" id="MobiDB-lite"/>
    </source>
</evidence>
<dbReference type="SUPFAM" id="SSF56024">
    <property type="entry name" value="Phospholipase D/nuclease"/>
    <property type="match status" value="2"/>
</dbReference>
<dbReference type="Gene3D" id="3.30.870.10">
    <property type="entry name" value="Endonuclease Chain A"/>
    <property type="match status" value="2"/>
</dbReference>
<dbReference type="CDD" id="cd09113">
    <property type="entry name" value="PLDc_ymdC_like_2"/>
    <property type="match status" value="1"/>
</dbReference>
<dbReference type="PROSITE" id="PS50035">
    <property type="entry name" value="PLD"/>
    <property type="match status" value="2"/>
</dbReference>
<dbReference type="GO" id="GO:0032049">
    <property type="term" value="P:cardiolipin biosynthetic process"/>
    <property type="evidence" value="ECO:0007669"/>
    <property type="project" value="UniProtKB-ARBA"/>
</dbReference>
<sequence length="533" mass="57669">MSMMIVKILAGLLAAVAVAGVSIRLLYPLPALEPRPVSQAFTDTADTPLGRGAQWQNRAHPGLSGLHLLNDGRTAFAARVLLARAATRSLDVQYYIWHGDLSGSLMLEEMHRAADRGVRVRMLLDDNGITGLDATLAALDAHPNVEIRLFNPFTVRWPKQIGYLADFARLNRRMHNKSLTADNQATIIGGRNVGDEYFGARDEGLFADLDVLAVGPVVADVSSDFDRYWRSGSAYPAARILPPVLPERMAELAAAAATAERDPQARDYLEAVRSLPIIRQVQDGSLRFEWARVKMVSDNPAKGLGNAPEDGTLWAKLTAAIGVPHRAVDLVSGYFVPTAAGTAAFADLARKGLAITILTNAYEATDVGIVHAGYAQYRKALLRAGVTLYELRSPAGGSITPPARRLIGTGSGSKTGSGRVLRSSGSTLHAKTFAVDGRRLFVGSFNFDPRSMHLNTELGFLIDSPPLAASLDRAFAQGVPQRAYQVVLTPTGDLAWIERTGERTITHHTEPGTSRVSRATIWLLSKLPIEWML</sequence>
<dbReference type="EMBL" id="VNIM01000008">
    <property type="protein sequence ID" value="TVV76606.1"/>
    <property type="molecule type" value="Genomic_DNA"/>
</dbReference>
<evidence type="ECO:0000256" key="1">
    <source>
        <dbReference type="ARBA" id="ARBA00003145"/>
    </source>
</evidence>
<dbReference type="CDD" id="cd09111">
    <property type="entry name" value="PLDc_ymdC_like_1"/>
    <property type="match status" value="1"/>
</dbReference>
<comment type="subcellular location">
    <subcellularLocation>
        <location evidence="2">Secreted</location>
    </subcellularLocation>
</comment>
<evidence type="ECO:0000256" key="5">
    <source>
        <dbReference type="ARBA" id="ARBA00029594"/>
    </source>
</evidence>
<dbReference type="OrthoDB" id="9814092at2"/>
<evidence type="ECO:0000256" key="4">
    <source>
        <dbReference type="ARBA" id="ARBA00022525"/>
    </source>
</evidence>
<reference evidence="8 9" key="1">
    <citation type="submission" date="2019-07" db="EMBL/GenBank/DDBJ databases">
        <title>Sphingomonas solaris sp. nov., isolated from a solar panel from Boston, Massachusetts.</title>
        <authorList>
            <person name="Tanner K."/>
            <person name="Pascual J."/>
            <person name="Mancuso C."/>
            <person name="Pereto J."/>
            <person name="Khalil A."/>
            <person name="Vilanova C."/>
        </authorList>
    </citation>
    <scope>NUCLEOTIDE SEQUENCE [LARGE SCALE GENOMIC DNA]</scope>
    <source>
        <strain evidence="8 9">R4DWN</strain>
    </source>
</reference>
<dbReference type="AlphaFoldDB" id="A0A558RB57"/>
<dbReference type="InterPro" id="IPR025202">
    <property type="entry name" value="PLD-like_dom"/>
</dbReference>
<feature type="domain" description="PLD phosphodiesterase" evidence="7">
    <location>
        <begin position="170"/>
        <end position="197"/>
    </location>
</feature>
<feature type="region of interest" description="Disordered" evidence="6">
    <location>
        <begin position="400"/>
        <end position="421"/>
    </location>
</feature>
<evidence type="ECO:0000259" key="7">
    <source>
        <dbReference type="PROSITE" id="PS50035"/>
    </source>
</evidence>
<comment type="function">
    <text evidence="1">Could be a virulence factor.</text>
</comment>
<organism evidence="8 9">
    <name type="scientific">Alterirhizorhabdus solaris</name>
    <dbReference type="NCBI Taxonomy" id="2529389"/>
    <lineage>
        <taxon>Bacteria</taxon>
        <taxon>Pseudomonadati</taxon>
        <taxon>Pseudomonadota</taxon>
        <taxon>Alphaproteobacteria</taxon>
        <taxon>Sphingomonadales</taxon>
        <taxon>Rhizorhabdaceae</taxon>
        <taxon>Alterirhizorhabdus</taxon>
    </lineage>
</organism>
<protein>
    <recommendedName>
        <fullName evidence="3">Phospholipase D</fullName>
    </recommendedName>
    <alternativeName>
        <fullName evidence="5">Choline phosphatase</fullName>
    </alternativeName>
</protein>
<dbReference type="PANTHER" id="PTHR21248:SF12">
    <property type="entry name" value="CARDIOLIPIN SYNTHASE C"/>
    <property type="match status" value="1"/>
</dbReference>